<dbReference type="GO" id="GO:0035720">
    <property type="term" value="P:intraciliary anterograde transport"/>
    <property type="evidence" value="ECO:0007669"/>
    <property type="project" value="TreeGrafter"/>
</dbReference>
<dbReference type="Pfam" id="PF12895">
    <property type="entry name" value="ANAPC3"/>
    <property type="match status" value="1"/>
</dbReference>
<reference evidence="7" key="1">
    <citation type="submission" date="2022-10" db="EMBL/GenBank/DDBJ databases">
        <title>Genome assembly of Pristionchus species.</title>
        <authorList>
            <person name="Yoshida K."/>
            <person name="Sommer R.J."/>
        </authorList>
    </citation>
    <scope>NUCLEOTIDE SEQUENCE [LARGE SCALE GENOMIC DNA]</scope>
    <source>
        <strain evidence="7">RS5460</strain>
    </source>
</reference>
<organism evidence="6 7">
    <name type="scientific">Pristionchus mayeri</name>
    <dbReference type="NCBI Taxonomy" id="1317129"/>
    <lineage>
        <taxon>Eukaryota</taxon>
        <taxon>Metazoa</taxon>
        <taxon>Ecdysozoa</taxon>
        <taxon>Nematoda</taxon>
        <taxon>Chromadorea</taxon>
        <taxon>Rhabditida</taxon>
        <taxon>Rhabditina</taxon>
        <taxon>Diplogasteromorpha</taxon>
        <taxon>Diplogasteroidea</taxon>
        <taxon>Neodiplogasteridae</taxon>
        <taxon>Pristionchus</taxon>
    </lineage>
</organism>
<gene>
    <name evidence="6" type="ORF">PMAYCL1PPCAC_06643</name>
</gene>
<keyword evidence="5" id="KW-0966">Cell projection</keyword>
<proteinExistence type="inferred from homology"/>
<dbReference type="GO" id="GO:0097546">
    <property type="term" value="C:ciliary base"/>
    <property type="evidence" value="ECO:0007669"/>
    <property type="project" value="TreeGrafter"/>
</dbReference>
<dbReference type="Gene3D" id="1.25.40.10">
    <property type="entry name" value="Tetratricopeptide repeat domain"/>
    <property type="match status" value="2"/>
</dbReference>
<comment type="subcellular location">
    <subcellularLocation>
        <location evidence="1">Cell projection</location>
        <location evidence="1">Cilium</location>
    </subcellularLocation>
</comment>
<dbReference type="Proteomes" id="UP001328107">
    <property type="component" value="Unassembled WGS sequence"/>
</dbReference>
<sequence length="567" mass="64821">SPSVSPIKMAMLLNKLRSKVKRDPAPAVDRIRGGKQEVPELKHYVDSRDYQGAISYLLFNRNEKEYNAENELWLGYCYFQSGEYAKARGVYEGLISRKEMVEEANVYLGCCFFFTGHYEEAREVLLKGASSSLQIRALCHVASKLGDNSELMKNHSKLMADSIEDSMCLASLNFLGQHYDEAVKFYQPLLNANENMIALNFYIALAEFKQESYVPAEMFVKRFLHHYPDSPAGLNLYNSIKFRAGKPVNVDTSIINNLYPAAKVLFQHNHVIFTGGTNVMQVLPTLVDEVPEARINIALYHLNREDYESAYRTMEMVEEAKFPYEYLLKGIVHLLMGQTQLSLQHMTTAREYFQSAGMDRNIQHTPNGRLAMSAYFFLAGEFTDAVHFLDSLRDLFEMEDKFNFNFGQALVMTERYKEAIEVLSRVTKLKSPIHTQFLVRAYVMEGEAEQAWQLFMKVRNSNESATLLKIIGSDSYTTNQFYWMARAYDALEKIDPSPDHWFGKRAAVSGQFMLLVKGECTGKEMSDVLSFLQNGNHSQIESITRDISSWCAKNGVQLDSQLLENLL</sequence>
<dbReference type="InterPro" id="IPR011990">
    <property type="entry name" value="TPR-like_helical_dom_sf"/>
</dbReference>
<dbReference type="AlphaFoldDB" id="A0AAN4ZDC9"/>
<comment type="similarity">
    <text evidence="2">Belongs to the IFT56 family.</text>
</comment>
<evidence type="ECO:0000256" key="1">
    <source>
        <dbReference type="ARBA" id="ARBA00004138"/>
    </source>
</evidence>
<feature type="non-terminal residue" evidence="6">
    <location>
        <position position="1"/>
    </location>
</feature>
<evidence type="ECO:0000256" key="4">
    <source>
        <dbReference type="ARBA" id="ARBA00022803"/>
    </source>
</evidence>
<dbReference type="GO" id="GO:0120170">
    <property type="term" value="F:intraciliary transport particle B binding"/>
    <property type="evidence" value="ECO:0007669"/>
    <property type="project" value="TreeGrafter"/>
</dbReference>
<dbReference type="PANTHER" id="PTHR14781">
    <property type="entry name" value="INTRAFLAGELLAR TRANSPORT PROTEIN 56"/>
    <property type="match status" value="1"/>
</dbReference>
<dbReference type="PANTHER" id="PTHR14781:SF0">
    <property type="entry name" value="INTRAFLAGELLAR TRANSPORT PROTEIN 56"/>
    <property type="match status" value="1"/>
</dbReference>
<evidence type="ECO:0000256" key="2">
    <source>
        <dbReference type="ARBA" id="ARBA00007834"/>
    </source>
</evidence>
<dbReference type="GO" id="GO:0035735">
    <property type="term" value="P:intraciliary transport involved in cilium assembly"/>
    <property type="evidence" value="ECO:0007669"/>
    <property type="project" value="TreeGrafter"/>
</dbReference>
<dbReference type="InterPro" id="IPR030511">
    <property type="entry name" value="TTC26"/>
</dbReference>
<dbReference type="SUPFAM" id="SSF81901">
    <property type="entry name" value="HCP-like"/>
    <property type="match status" value="1"/>
</dbReference>
<dbReference type="GO" id="GO:0036064">
    <property type="term" value="C:ciliary basal body"/>
    <property type="evidence" value="ECO:0007669"/>
    <property type="project" value="TreeGrafter"/>
</dbReference>
<dbReference type="SUPFAM" id="SSF48452">
    <property type="entry name" value="TPR-like"/>
    <property type="match status" value="1"/>
</dbReference>
<evidence type="ECO:0000313" key="7">
    <source>
        <dbReference type="Proteomes" id="UP001328107"/>
    </source>
</evidence>
<name>A0AAN4ZDC9_9BILA</name>
<keyword evidence="4" id="KW-0802">TPR repeat</keyword>
<evidence type="ECO:0000256" key="5">
    <source>
        <dbReference type="ARBA" id="ARBA00023273"/>
    </source>
</evidence>
<dbReference type="GO" id="GO:0030992">
    <property type="term" value="C:intraciliary transport particle B"/>
    <property type="evidence" value="ECO:0007669"/>
    <property type="project" value="TreeGrafter"/>
</dbReference>
<keyword evidence="3" id="KW-0677">Repeat</keyword>
<evidence type="ECO:0000313" key="6">
    <source>
        <dbReference type="EMBL" id="GMR36448.1"/>
    </source>
</evidence>
<evidence type="ECO:0000256" key="3">
    <source>
        <dbReference type="ARBA" id="ARBA00022737"/>
    </source>
</evidence>
<accession>A0AAN4ZDC9</accession>
<protein>
    <submittedName>
        <fullName evidence="6">Uncharacterized protein</fullName>
    </submittedName>
</protein>
<comment type="caution">
    <text evidence="6">The sequence shown here is derived from an EMBL/GenBank/DDBJ whole genome shotgun (WGS) entry which is preliminary data.</text>
</comment>
<dbReference type="EMBL" id="BTRK01000002">
    <property type="protein sequence ID" value="GMR36448.1"/>
    <property type="molecule type" value="Genomic_DNA"/>
</dbReference>
<keyword evidence="7" id="KW-1185">Reference proteome</keyword>